<evidence type="ECO:0000313" key="5">
    <source>
        <dbReference type="Proteomes" id="UP000054717"/>
    </source>
</evidence>
<dbReference type="EMBL" id="FCNZ02000019">
    <property type="protein sequence ID" value="SAL71519.1"/>
    <property type="molecule type" value="Genomic_DNA"/>
</dbReference>
<evidence type="ECO:0008006" key="6">
    <source>
        <dbReference type="Google" id="ProtNLM"/>
    </source>
</evidence>
<proteinExistence type="predicted"/>
<keyword evidence="5" id="KW-1185">Reference proteome</keyword>
<name>A0A158JSV1_9BURK</name>
<organism evidence="4 5">
    <name type="scientific">Caballeronia telluris</name>
    <dbReference type="NCBI Taxonomy" id="326475"/>
    <lineage>
        <taxon>Bacteria</taxon>
        <taxon>Pseudomonadati</taxon>
        <taxon>Pseudomonadota</taxon>
        <taxon>Betaproteobacteria</taxon>
        <taxon>Burkholderiales</taxon>
        <taxon>Burkholderiaceae</taxon>
        <taxon>Caballeronia</taxon>
    </lineage>
</organism>
<feature type="region of interest" description="Disordered" evidence="1">
    <location>
        <begin position="32"/>
        <end position="79"/>
    </location>
</feature>
<evidence type="ECO:0000313" key="4">
    <source>
        <dbReference type="EMBL" id="SAL71519.1"/>
    </source>
</evidence>
<evidence type="ECO:0000256" key="2">
    <source>
        <dbReference type="SAM" id="SignalP"/>
    </source>
</evidence>
<sequence length="79" mass="8094">MMKKVWISVSAALVTVFASSVFASGYGPAPFYGPSQGAPSSQRGMSEQTIAAEQAGQGNASDARLAKAQQADVTAEAQQ</sequence>
<evidence type="ECO:0000313" key="3">
    <source>
        <dbReference type="EMBL" id="SAL71267.1"/>
    </source>
</evidence>
<feature type="compositionally biased region" description="Polar residues" evidence="1">
    <location>
        <begin position="37"/>
        <end position="60"/>
    </location>
</feature>
<feature type="chain" id="PRO_5014248909" description="Lipoprotein" evidence="2">
    <location>
        <begin position="24"/>
        <end position="79"/>
    </location>
</feature>
<accession>A0A158JSV1</accession>
<dbReference type="RefSeq" id="WP_087632385.1">
    <property type="nucleotide sequence ID" value="NZ_FCNZ02000019.1"/>
</dbReference>
<protein>
    <recommendedName>
        <fullName evidence="6">Lipoprotein</fullName>
    </recommendedName>
</protein>
<dbReference type="STRING" id="326475.AWB66_04508"/>
<dbReference type="AlphaFoldDB" id="A0A158JSV1"/>
<dbReference type="Proteomes" id="UP000054717">
    <property type="component" value="Unassembled WGS sequence"/>
</dbReference>
<reference evidence="4 5" key="1">
    <citation type="submission" date="2016-01" db="EMBL/GenBank/DDBJ databases">
        <authorList>
            <person name="Oliw E.H."/>
        </authorList>
    </citation>
    <scope>NUCLEOTIDE SEQUENCE [LARGE SCALE GENOMIC DNA]</scope>
    <source>
        <strain evidence="4">LMG 22936</strain>
    </source>
</reference>
<gene>
    <name evidence="3" type="ORF">AWB66_04508</name>
    <name evidence="4" type="ORF">AWB66_04549</name>
</gene>
<evidence type="ECO:0000256" key="1">
    <source>
        <dbReference type="SAM" id="MobiDB-lite"/>
    </source>
</evidence>
<dbReference type="EMBL" id="FCNZ02000019">
    <property type="protein sequence ID" value="SAL71267.1"/>
    <property type="molecule type" value="Genomic_DNA"/>
</dbReference>
<feature type="signal peptide" evidence="2">
    <location>
        <begin position="1"/>
        <end position="23"/>
    </location>
</feature>
<keyword evidence="2" id="KW-0732">Signal</keyword>